<dbReference type="Proteomes" id="UP001056120">
    <property type="component" value="Linkage Group LG14"/>
</dbReference>
<dbReference type="EMBL" id="CM042031">
    <property type="protein sequence ID" value="KAI3784545.1"/>
    <property type="molecule type" value="Genomic_DNA"/>
</dbReference>
<gene>
    <name evidence="1" type="ORF">L1987_43645</name>
</gene>
<keyword evidence="2" id="KW-1185">Reference proteome</keyword>
<reference evidence="1 2" key="2">
    <citation type="journal article" date="2022" name="Mol. Ecol. Resour.">
        <title>The genomes of chicory, endive, great burdock and yacon provide insights into Asteraceae paleo-polyploidization history and plant inulin production.</title>
        <authorList>
            <person name="Fan W."/>
            <person name="Wang S."/>
            <person name="Wang H."/>
            <person name="Wang A."/>
            <person name="Jiang F."/>
            <person name="Liu H."/>
            <person name="Zhao H."/>
            <person name="Xu D."/>
            <person name="Zhang Y."/>
        </authorList>
    </citation>
    <scope>NUCLEOTIDE SEQUENCE [LARGE SCALE GENOMIC DNA]</scope>
    <source>
        <strain evidence="2">cv. Yunnan</strain>
        <tissue evidence="1">Leaves</tissue>
    </source>
</reference>
<protein>
    <submittedName>
        <fullName evidence="1">Uncharacterized protein</fullName>
    </submittedName>
</protein>
<evidence type="ECO:0000313" key="2">
    <source>
        <dbReference type="Proteomes" id="UP001056120"/>
    </source>
</evidence>
<sequence>MGLHAHCLALLKWNPITLTTTLFSHIPAPSPARAGEQTMWSLNPQLHQQPTLFSLLTTTSSKTSPFFFRKPTLSPLQFSPQHQSNTRDDEEYEEEQVIGDCLVFEEGVFEDPYIHNEIELQSPQPPKKVKSKIQVKPEDLIPANWKDVQAEINITKKERRKMAQEMEFGSKLQRKKLGLKPIPVGYASAKEYKAAKLRELKPLVLDNPEFLVERNEDEGEEDENHEIGEGEGVRASRVALRNPKMAVYGRGLDDISRFLNSGMYDPDSAKDPDGPRKLFTKDEKFLMNRRVPDLAAATSNKWQPLHTLAASGEFYLVDTLMKYNVDINVPNQEGLTAIHKAILGKKHAICNYLLRNSANPFVRDKDGATLMHYAVRTASTQMIKVLLLYNVDINLQDNDGWTPLHLAVQARRTDVVRLLLIKKADKTIKNQDGLTPLDLCLYSGRDTRTYEMIRLLKLPPKPRKLAQLME</sequence>
<organism evidence="1 2">
    <name type="scientific">Smallanthus sonchifolius</name>
    <dbReference type="NCBI Taxonomy" id="185202"/>
    <lineage>
        <taxon>Eukaryota</taxon>
        <taxon>Viridiplantae</taxon>
        <taxon>Streptophyta</taxon>
        <taxon>Embryophyta</taxon>
        <taxon>Tracheophyta</taxon>
        <taxon>Spermatophyta</taxon>
        <taxon>Magnoliopsida</taxon>
        <taxon>eudicotyledons</taxon>
        <taxon>Gunneridae</taxon>
        <taxon>Pentapetalae</taxon>
        <taxon>asterids</taxon>
        <taxon>campanulids</taxon>
        <taxon>Asterales</taxon>
        <taxon>Asteraceae</taxon>
        <taxon>Asteroideae</taxon>
        <taxon>Heliantheae alliance</taxon>
        <taxon>Millerieae</taxon>
        <taxon>Smallanthus</taxon>
    </lineage>
</organism>
<evidence type="ECO:0000313" key="1">
    <source>
        <dbReference type="EMBL" id="KAI3784545.1"/>
    </source>
</evidence>
<reference evidence="2" key="1">
    <citation type="journal article" date="2022" name="Mol. Ecol. Resour.">
        <title>The genomes of chicory, endive, great burdock and yacon provide insights into Asteraceae palaeo-polyploidization history and plant inulin production.</title>
        <authorList>
            <person name="Fan W."/>
            <person name="Wang S."/>
            <person name="Wang H."/>
            <person name="Wang A."/>
            <person name="Jiang F."/>
            <person name="Liu H."/>
            <person name="Zhao H."/>
            <person name="Xu D."/>
            <person name="Zhang Y."/>
        </authorList>
    </citation>
    <scope>NUCLEOTIDE SEQUENCE [LARGE SCALE GENOMIC DNA]</scope>
    <source>
        <strain evidence="2">cv. Yunnan</strain>
    </source>
</reference>
<accession>A0ACB9GM44</accession>
<name>A0ACB9GM44_9ASTR</name>
<proteinExistence type="predicted"/>
<comment type="caution">
    <text evidence="1">The sequence shown here is derived from an EMBL/GenBank/DDBJ whole genome shotgun (WGS) entry which is preliminary data.</text>
</comment>